<dbReference type="RefSeq" id="WP_204700096.1">
    <property type="nucleotide sequence ID" value="NZ_JAFBDQ010000001.1"/>
</dbReference>
<dbReference type="Proteomes" id="UP000774000">
    <property type="component" value="Unassembled WGS sequence"/>
</dbReference>
<keyword evidence="2" id="KW-1185">Reference proteome</keyword>
<reference evidence="1" key="1">
    <citation type="submission" date="2021-01" db="EMBL/GenBank/DDBJ databases">
        <title>Genomic Encyclopedia of Type Strains, Phase IV (KMG-IV): sequencing the most valuable type-strain genomes for metagenomic binning, comparative biology and taxonomic classification.</title>
        <authorList>
            <person name="Goeker M."/>
        </authorList>
    </citation>
    <scope>NUCLEOTIDE SEQUENCE</scope>
    <source>
        <strain evidence="1">DSM 23230</strain>
    </source>
</reference>
<comment type="caution">
    <text evidence="1">The sequence shown here is derived from an EMBL/GenBank/DDBJ whole genome shotgun (WGS) entry which is preliminary data.</text>
</comment>
<protein>
    <submittedName>
        <fullName evidence="1">Uncharacterized protein</fullName>
    </submittedName>
</protein>
<evidence type="ECO:0000313" key="1">
    <source>
        <dbReference type="EMBL" id="MBM7555378.1"/>
    </source>
</evidence>
<proteinExistence type="predicted"/>
<sequence>MAKQQKRRGSKWLDPNKVDGRHEDRYCHRCGKTATQVRILKHENLCEDCVEELRQKKEGDYACKGCGKVAPQQVKENDGYCKDCICKICGEPDPKFVHKHGFCEDCFELMGTNCRKCGKEARAQVQLNDGLCDDCANS</sequence>
<gene>
    <name evidence="1" type="ORF">JOC47_000202</name>
</gene>
<organism evidence="1 2">
    <name type="scientific">Halanaerobacter jeridensis</name>
    <dbReference type="NCBI Taxonomy" id="706427"/>
    <lineage>
        <taxon>Bacteria</taxon>
        <taxon>Bacillati</taxon>
        <taxon>Bacillota</taxon>
        <taxon>Clostridia</taxon>
        <taxon>Halanaerobiales</taxon>
        <taxon>Halobacteroidaceae</taxon>
        <taxon>Halanaerobacter</taxon>
    </lineage>
</organism>
<evidence type="ECO:0000313" key="2">
    <source>
        <dbReference type="Proteomes" id="UP000774000"/>
    </source>
</evidence>
<accession>A0A938XQE0</accession>
<dbReference type="EMBL" id="JAFBDQ010000001">
    <property type="protein sequence ID" value="MBM7555378.1"/>
    <property type="molecule type" value="Genomic_DNA"/>
</dbReference>
<name>A0A938XQE0_9FIRM</name>
<dbReference type="AlphaFoldDB" id="A0A938XQE0"/>